<name>A0AAV8SJZ4_9ROSI</name>
<dbReference type="SUPFAM" id="SSF54695">
    <property type="entry name" value="POZ domain"/>
    <property type="match status" value="1"/>
</dbReference>
<evidence type="ECO:0000313" key="7">
    <source>
        <dbReference type="EMBL" id="KAJ8752532.1"/>
    </source>
</evidence>
<gene>
    <name evidence="7" type="ORF">K2173_004820</name>
</gene>
<dbReference type="InterPro" id="IPR001232">
    <property type="entry name" value="SKP1-like"/>
</dbReference>
<sequence>MSSPFEVPEATIPTVSQTTSSCPRVISLKTADGEIFRVESTVAMEFGAVKAFYEDNETESWEDNLVVPLPNADAEPLSHVIEYCSKQVQYRQEMKSDAERDAFSSDFVKSRSNEELKEMIMVANYLNVKDLLELLNQAVADRIENKSVEYVRSFFGIQNDFTPEEEARLRQENEWAFEGVDQD</sequence>
<dbReference type="InterPro" id="IPR036296">
    <property type="entry name" value="SKP1-like_dim_sf"/>
</dbReference>
<accession>A0AAV8SJZ4</accession>
<dbReference type="InterPro" id="IPR016072">
    <property type="entry name" value="Skp1_comp_dimer"/>
</dbReference>
<protein>
    <recommendedName>
        <fullName evidence="4">SKP1-like protein</fullName>
    </recommendedName>
</protein>
<evidence type="ECO:0000259" key="6">
    <source>
        <dbReference type="Pfam" id="PF03931"/>
    </source>
</evidence>
<comment type="similarity">
    <text evidence="2 4">Belongs to the SKP1 family.</text>
</comment>
<dbReference type="Pfam" id="PF01466">
    <property type="entry name" value="Skp1"/>
    <property type="match status" value="1"/>
</dbReference>
<dbReference type="Pfam" id="PF03931">
    <property type="entry name" value="Skp1_POZ"/>
    <property type="match status" value="1"/>
</dbReference>
<evidence type="ECO:0000256" key="2">
    <source>
        <dbReference type="ARBA" id="ARBA00009993"/>
    </source>
</evidence>
<proteinExistence type="inferred from homology"/>
<comment type="function">
    <text evidence="4">Involved in ubiquitination and subsequent proteasomal degradation of target proteins. Together with CUL1, RBX1 and a F-box protein, it forms a SCF E3 ubiquitin ligase complex. The functional specificity of this complex depends on the type of F-box protein. In the SCF complex, it serves as an adapter that links the F-box protein to CUL1.</text>
</comment>
<keyword evidence="8" id="KW-1185">Reference proteome</keyword>
<dbReference type="Gene3D" id="3.30.710.10">
    <property type="entry name" value="Potassium Channel Kv1.1, Chain A"/>
    <property type="match status" value="1"/>
</dbReference>
<evidence type="ECO:0000313" key="8">
    <source>
        <dbReference type="Proteomes" id="UP001159364"/>
    </source>
</evidence>
<dbReference type="PIRSF" id="PIRSF028729">
    <property type="entry name" value="E3_ubiquit_lig_SCF_Skp"/>
    <property type="match status" value="1"/>
</dbReference>
<dbReference type="PANTHER" id="PTHR11165">
    <property type="entry name" value="SKP1"/>
    <property type="match status" value="1"/>
</dbReference>
<dbReference type="InterPro" id="IPR011333">
    <property type="entry name" value="SKP1/BTB/POZ_sf"/>
</dbReference>
<feature type="domain" description="SKP1 component POZ" evidence="6">
    <location>
        <begin position="25"/>
        <end position="88"/>
    </location>
</feature>
<dbReference type="SMART" id="SM00512">
    <property type="entry name" value="Skp1"/>
    <property type="match status" value="1"/>
</dbReference>
<dbReference type="GO" id="GO:0016567">
    <property type="term" value="P:protein ubiquitination"/>
    <property type="evidence" value="ECO:0007669"/>
    <property type="project" value="UniProtKB-UniRule"/>
</dbReference>
<dbReference type="GO" id="GO:0009867">
    <property type="term" value="P:jasmonic acid mediated signaling pathway"/>
    <property type="evidence" value="ECO:0007669"/>
    <property type="project" value="UniProtKB-ARBA"/>
</dbReference>
<reference evidence="7 8" key="1">
    <citation type="submission" date="2021-09" db="EMBL/GenBank/DDBJ databases">
        <title>Genomic insights and catalytic innovation underlie evolution of tropane alkaloids biosynthesis.</title>
        <authorList>
            <person name="Wang Y.-J."/>
            <person name="Tian T."/>
            <person name="Huang J.-P."/>
            <person name="Huang S.-X."/>
        </authorList>
    </citation>
    <scope>NUCLEOTIDE SEQUENCE [LARGE SCALE GENOMIC DNA]</scope>
    <source>
        <strain evidence="7">KIB-2018</strain>
        <tissue evidence="7">Leaf</tissue>
    </source>
</reference>
<comment type="caution">
    <text evidence="7">The sequence shown here is derived from an EMBL/GenBank/DDBJ whole genome shotgun (WGS) entry which is preliminary data.</text>
</comment>
<evidence type="ECO:0000256" key="1">
    <source>
        <dbReference type="ARBA" id="ARBA00004906"/>
    </source>
</evidence>
<evidence type="ECO:0000259" key="5">
    <source>
        <dbReference type="Pfam" id="PF01466"/>
    </source>
</evidence>
<dbReference type="GO" id="GO:0006511">
    <property type="term" value="P:ubiquitin-dependent protein catabolic process"/>
    <property type="evidence" value="ECO:0007669"/>
    <property type="project" value="InterPro"/>
</dbReference>
<organism evidence="7 8">
    <name type="scientific">Erythroxylum novogranatense</name>
    <dbReference type="NCBI Taxonomy" id="1862640"/>
    <lineage>
        <taxon>Eukaryota</taxon>
        <taxon>Viridiplantae</taxon>
        <taxon>Streptophyta</taxon>
        <taxon>Embryophyta</taxon>
        <taxon>Tracheophyta</taxon>
        <taxon>Spermatophyta</taxon>
        <taxon>Magnoliopsida</taxon>
        <taxon>eudicotyledons</taxon>
        <taxon>Gunneridae</taxon>
        <taxon>Pentapetalae</taxon>
        <taxon>rosids</taxon>
        <taxon>fabids</taxon>
        <taxon>Malpighiales</taxon>
        <taxon>Erythroxylaceae</taxon>
        <taxon>Erythroxylum</taxon>
    </lineage>
</organism>
<keyword evidence="3 4" id="KW-0833">Ubl conjugation pathway</keyword>
<comment type="pathway">
    <text evidence="1 4">Protein modification; protein ubiquitination.</text>
</comment>
<dbReference type="AlphaFoldDB" id="A0AAV8SJZ4"/>
<dbReference type="EMBL" id="JAIWQS010000010">
    <property type="protein sequence ID" value="KAJ8752532.1"/>
    <property type="molecule type" value="Genomic_DNA"/>
</dbReference>
<evidence type="ECO:0000256" key="4">
    <source>
        <dbReference type="PIRNR" id="PIRNR028729"/>
    </source>
</evidence>
<dbReference type="InterPro" id="IPR016073">
    <property type="entry name" value="Skp1_comp_POZ"/>
</dbReference>
<dbReference type="InterPro" id="IPR016897">
    <property type="entry name" value="SKP1"/>
</dbReference>
<comment type="subunit">
    <text evidence="4">Part of a SCF (SKP1-cullin-F-box) protein ligase complex.</text>
</comment>
<dbReference type="Proteomes" id="UP001159364">
    <property type="component" value="Linkage Group LG10"/>
</dbReference>
<evidence type="ECO:0000256" key="3">
    <source>
        <dbReference type="ARBA" id="ARBA00022786"/>
    </source>
</evidence>
<dbReference type="SUPFAM" id="SSF81382">
    <property type="entry name" value="Skp1 dimerisation domain-like"/>
    <property type="match status" value="1"/>
</dbReference>
<feature type="domain" description="SKP1 component dimerisation" evidence="5">
    <location>
        <begin position="129"/>
        <end position="176"/>
    </location>
</feature>